<evidence type="ECO:0000256" key="3">
    <source>
        <dbReference type="ARBA" id="ARBA00022833"/>
    </source>
</evidence>
<evidence type="ECO:0000256" key="1">
    <source>
        <dbReference type="ARBA" id="ARBA00022723"/>
    </source>
</evidence>
<dbReference type="SUPFAM" id="SSF57903">
    <property type="entry name" value="FYVE/PHD zinc finger"/>
    <property type="match status" value="1"/>
</dbReference>
<organism evidence="4">
    <name type="scientific">Vitis vinifera</name>
    <name type="common">Grape</name>
    <dbReference type="NCBI Taxonomy" id="29760"/>
    <lineage>
        <taxon>Eukaryota</taxon>
        <taxon>Viridiplantae</taxon>
        <taxon>Streptophyta</taxon>
        <taxon>Embryophyta</taxon>
        <taxon>Tracheophyta</taxon>
        <taxon>Spermatophyta</taxon>
        <taxon>Magnoliopsida</taxon>
        <taxon>eudicotyledons</taxon>
        <taxon>Gunneridae</taxon>
        <taxon>Pentapetalae</taxon>
        <taxon>rosids</taxon>
        <taxon>Vitales</taxon>
        <taxon>Vitaceae</taxon>
        <taxon>Viteae</taxon>
        <taxon>Vitis</taxon>
    </lineage>
</organism>
<evidence type="ECO:0000313" key="4">
    <source>
        <dbReference type="EMBL" id="CAN62573.1"/>
    </source>
</evidence>
<protein>
    <submittedName>
        <fullName evidence="4">Uncharacterized protein</fullName>
    </submittedName>
</protein>
<accession>A5AK83</accession>
<dbReference type="GO" id="GO:0008270">
    <property type="term" value="F:zinc ion binding"/>
    <property type="evidence" value="ECO:0007669"/>
    <property type="project" value="UniProtKB-KW"/>
</dbReference>
<proteinExistence type="predicted"/>
<evidence type="ECO:0000256" key="2">
    <source>
        <dbReference type="ARBA" id="ARBA00022771"/>
    </source>
</evidence>
<dbReference type="AlphaFoldDB" id="A5AK83"/>
<keyword evidence="2" id="KW-0863">Zinc-finger</keyword>
<dbReference type="EMBL" id="AM428663">
    <property type="protein sequence ID" value="CAN62573.1"/>
    <property type="molecule type" value="Genomic_DNA"/>
</dbReference>
<dbReference type="Gene3D" id="3.30.40.10">
    <property type="entry name" value="Zinc/RING finger domain, C3HC4 (zinc finger)"/>
    <property type="match status" value="1"/>
</dbReference>
<sequence length="281" mass="31471">MQRRYVLLERQEASCREERFWRASRWRYFGWRRRSFGSGGRKSKVQVIGLVLVAVGMGEGTDFFKSFSKRLECNITAYEFYHRVYVPEGQFPKSDPEEPLRVMPNKRVMITRISILRSQELLEVLGVSGNSNSSQSCKLCGHSENILYMLICDNGEEAFHASCCNPRHVHRLGNVGQILRVSSHHRLVVYTKHSCDIHLTANAVQMGTKFSRNVYLLMPGVASSMGIITESSMVVALATVNAKGSFYLKVIGTSALVLSANEIKNSIEAAVGVNGLICSEL</sequence>
<dbReference type="InterPro" id="IPR011011">
    <property type="entry name" value="Znf_FYVE_PHD"/>
</dbReference>
<gene>
    <name evidence="4" type="ORF">VITISV_021322</name>
</gene>
<keyword evidence="1" id="KW-0479">Metal-binding</keyword>
<keyword evidence="3" id="KW-0862">Zinc</keyword>
<dbReference type="InterPro" id="IPR013083">
    <property type="entry name" value="Znf_RING/FYVE/PHD"/>
</dbReference>
<reference evidence="4" key="1">
    <citation type="journal article" date="2007" name="PLoS ONE">
        <title>The first genome sequence of an elite grapevine cultivar (Pinot noir Vitis vinifera L.): coping with a highly heterozygous genome.</title>
        <authorList>
            <person name="Velasco R."/>
            <person name="Zharkikh A."/>
            <person name="Troggio M."/>
            <person name="Cartwright D.A."/>
            <person name="Cestaro A."/>
            <person name="Pruss D."/>
            <person name="Pindo M."/>
            <person name="FitzGerald L.M."/>
            <person name="Vezzulli S."/>
            <person name="Reid J."/>
            <person name="Malacarne G."/>
            <person name="Iliev D."/>
            <person name="Coppola G."/>
            <person name="Wardell B."/>
            <person name="Micheletti D."/>
            <person name="Macalma T."/>
            <person name="Facci M."/>
            <person name="Mitchell J.T."/>
            <person name="Perazzolli M."/>
            <person name="Eldredge G."/>
            <person name="Gatto P."/>
            <person name="Oyzerski R."/>
            <person name="Moretto M."/>
            <person name="Gutin N."/>
            <person name="Stefanini M."/>
            <person name="Chen Y."/>
            <person name="Segala C."/>
            <person name="Davenport C."/>
            <person name="Dematte L."/>
            <person name="Mraz A."/>
            <person name="Battilana J."/>
            <person name="Stormo K."/>
            <person name="Costa F."/>
            <person name="Tao Q."/>
            <person name="Si-Ammour A."/>
            <person name="Harkins T."/>
            <person name="Lackey A."/>
            <person name="Perbost C."/>
            <person name="Taillon B."/>
            <person name="Stella A."/>
            <person name="Solovyev V."/>
            <person name="Fawcett J.A."/>
            <person name="Sterck L."/>
            <person name="Vandepoele K."/>
            <person name="Grando S.M."/>
            <person name="Toppo S."/>
            <person name="Moser C."/>
            <person name="Lanchbury J."/>
            <person name="Bogden R."/>
            <person name="Skolnick M."/>
            <person name="Sgaramella V."/>
            <person name="Bhatnagar S.K."/>
            <person name="Fontana P."/>
            <person name="Gutin A."/>
            <person name="Van de Peer Y."/>
            <person name="Salamini F."/>
            <person name="Viola R."/>
        </authorList>
    </citation>
    <scope>NUCLEOTIDE SEQUENCE</scope>
</reference>
<name>A5AK83_VITVI</name>